<gene>
    <name evidence="1" type="primary">ycf34</name>
</gene>
<keyword evidence="1" id="KW-0150">Chloroplast</keyword>
<reference evidence="1" key="1">
    <citation type="journal article" date="2017" name="J. Phycol.">
        <title>Analysis of chloroplast genomes and a supermatrix inform reclassification of the Rhodomelaceae (Rhodophyta).</title>
        <authorList>
            <person name="Diaz-Tapia P."/>
            <person name="Maggs C.A."/>
            <person name="West J.A."/>
            <person name="Verbruggen H."/>
        </authorList>
    </citation>
    <scope>NUCLEOTIDE SEQUENCE</scope>
    <source>
        <strain evidence="1">PD546</strain>
    </source>
</reference>
<dbReference type="AlphaFoldDB" id="A0A1Z1MB92"/>
<dbReference type="Pfam" id="PF10718">
    <property type="entry name" value="Ycf34"/>
    <property type="match status" value="1"/>
</dbReference>
<evidence type="ECO:0008006" key="2">
    <source>
        <dbReference type="Google" id="ProtNLM"/>
    </source>
</evidence>
<organism evidence="1">
    <name type="scientific">Vertebrata thuyoides</name>
    <dbReference type="NCBI Taxonomy" id="2006970"/>
    <lineage>
        <taxon>Eukaryota</taxon>
        <taxon>Rhodophyta</taxon>
        <taxon>Florideophyceae</taxon>
        <taxon>Rhodymeniophycidae</taxon>
        <taxon>Ceramiales</taxon>
        <taxon>Rhodomelaceae</taxon>
        <taxon>Polysiphonioideae</taxon>
        <taxon>Vertebrata</taxon>
    </lineage>
</organism>
<dbReference type="GeneID" id="33356394"/>
<name>A0A1Z1MB92_9FLOR</name>
<evidence type="ECO:0000313" key="1">
    <source>
        <dbReference type="EMBL" id="ARW63081.1"/>
    </source>
</evidence>
<geneLocation type="chloroplast" evidence="1"/>
<sequence>MCICINCKHINKCSTYHFIKKQHDGFCFNKDSKLFNPPDTIISVNIYKNQTSIFLDWDLRECASFVEEPGNWLNS</sequence>
<accession>A0A1Z1MB92</accession>
<keyword evidence="1" id="KW-0934">Plastid</keyword>
<dbReference type="InterPro" id="IPR019656">
    <property type="entry name" value="Uncharacterised_Ycf34"/>
</dbReference>
<dbReference type="RefSeq" id="YP_009394519.1">
    <property type="nucleotide sequence ID" value="NC_035273.1"/>
</dbReference>
<protein>
    <recommendedName>
        <fullName evidence="2">Ycf34</fullName>
    </recommendedName>
</protein>
<proteinExistence type="predicted"/>
<dbReference type="EMBL" id="MF101426">
    <property type="protein sequence ID" value="ARW63081.1"/>
    <property type="molecule type" value="Genomic_DNA"/>
</dbReference>